<dbReference type="AlphaFoldDB" id="A0A5B7GAC6"/>
<name>A0A5B7GAC6_PORTR</name>
<dbReference type="EMBL" id="VSRR010012361">
    <property type="protein sequence ID" value="MPC54446.1"/>
    <property type="molecule type" value="Genomic_DNA"/>
</dbReference>
<evidence type="ECO:0000313" key="3">
    <source>
        <dbReference type="Proteomes" id="UP000324222"/>
    </source>
</evidence>
<reference evidence="2 3" key="1">
    <citation type="submission" date="2019-05" db="EMBL/GenBank/DDBJ databases">
        <title>Another draft genome of Portunus trituberculatus and its Hox gene families provides insights of decapod evolution.</title>
        <authorList>
            <person name="Jeong J.-H."/>
            <person name="Song I."/>
            <person name="Kim S."/>
            <person name="Choi T."/>
            <person name="Kim D."/>
            <person name="Ryu S."/>
            <person name="Kim W."/>
        </authorList>
    </citation>
    <scope>NUCLEOTIDE SEQUENCE [LARGE SCALE GENOMIC DNA]</scope>
    <source>
        <tissue evidence="2">Muscle</tissue>
    </source>
</reference>
<feature type="region of interest" description="Disordered" evidence="1">
    <location>
        <begin position="68"/>
        <end position="124"/>
    </location>
</feature>
<protein>
    <submittedName>
        <fullName evidence="2">Uncharacterized protein</fullName>
    </submittedName>
</protein>
<keyword evidence="3" id="KW-1185">Reference proteome</keyword>
<gene>
    <name evidence="2" type="ORF">E2C01_048363</name>
</gene>
<proteinExistence type="predicted"/>
<comment type="caution">
    <text evidence="2">The sequence shown here is derived from an EMBL/GenBank/DDBJ whole genome shotgun (WGS) entry which is preliminary data.</text>
</comment>
<evidence type="ECO:0000313" key="2">
    <source>
        <dbReference type="EMBL" id="MPC54446.1"/>
    </source>
</evidence>
<evidence type="ECO:0000256" key="1">
    <source>
        <dbReference type="SAM" id="MobiDB-lite"/>
    </source>
</evidence>
<sequence>MDIYYMGHLGQFRRSDTLGIAWKVPGEYHGNGNNKQQHCNAPQNVNLMLNNHRIEKLPCRSFYHDRTRSMRNTEEGGKKKTLHPTIDGTDMNTVRVDGTKEEAGKSAPEEKTSPGEYHRDALRNGQGRFIRVRTRGGGVVEKVVSVGLGRRPPVDSNPTKYGP</sequence>
<feature type="compositionally biased region" description="Basic and acidic residues" evidence="1">
    <location>
        <begin position="97"/>
        <end position="122"/>
    </location>
</feature>
<feature type="compositionally biased region" description="Basic and acidic residues" evidence="1">
    <location>
        <begin position="68"/>
        <end position="78"/>
    </location>
</feature>
<accession>A0A5B7GAC6</accession>
<dbReference type="Proteomes" id="UP000324222">
    <property type="component" value="Unassembled WGS sequence"/>
</dbReference>
<organism evidence="2 3">
    <name type="scientific">Portunus trituberculatus</name>
    <name type="common">Swimming crab</name>
    <name type="synonym">Neptunus trituberculatus</name>
    <dbReference type="NCBI Taxonomy" id="210409"/>
    <lineage>
        <taxon>Eukaryota</taxon>
        <taxon>Metazoa</taxon>
        <taxon>Ecdysozoa</taxon>
        <taxon>Arthropoda</taxon>
        <taxon>Crustacea</taxon>
        <taxon>Multicrustacea</taxon>
        <taxon>Malacostraca</taxon>
        <taxon>Eumalacostraca</taxon>
        <taxon>Eucarida</taxon>
        <taxon>Decapoda</taxon>
        <taxon>Pleocyemata</taxon>
        <taxon>Brachyura</taxon>
        <taxon>Eubrachyura</taxon>
        <taxon>Portunoidea</taxon>
        <taxon>Portunidae</taxon>
        <taxon>Portuninae</taxon>
        <taxon>Portunus</taxon>
    </lineage>
</organism>